<dbReference type="Gene3D" id="3.30.1240.10">
    <property type="match status" value="1"/>
</dbReference>
<dbReference type="RefSeq" id="WP_128752277.1">
    <property type="nucleotide sequence ID" value="NZ_CP035282.1"/>
</dbReference>
<dbReference type="KEGG" id="spoa:EQM13_06175"/>
<dbReference type="OrthoDB" id="9781413at2"/>
<evidence type="ECO:0000313" key="1">
    <source>
        <dbReference type="EMBL" id="QAT61201.1"/>
    </source>
</evidence>
<sequence>MKFKMIAIDLDGTLLTDDKKISKEDLKVLKSAINQGYELIIATGRRYYSAKNLIRDLKEDVVIFANNGNIVRNTKDDKVLIEKYLNIKDFHTLIREGRKRDLFSIVHANGYDKGVDLFIELNKDDSRYYNYIGKNESRCVQVDDFLYGNIERVLTVVYMGNKDKLRKFKFEMDSLYPHKYRFHMMENMSVQGFLEVMNPLGSKWLSIREYAMGKGIFPDRIISIGDDDNDIEMIEKSGLGIAMKNGTESVKKSADIITETDNNQDGVGLTLKKVLRL</sequence>
<protein>
    <submittedName>
        <fullName evidence="1">Cof-type HAD-IIB family hydrolase</fullName>
    </submittedName>
</protein>
<evidence type="ECO:0000313" key="2">
    <source>
        <dbReference type="Proteomes" id="UP000287969"/>
    </source>
</evidence>
<dbReference type="InterPro" id="IPR036412">
    <property type="entry name" value="HAD-like_sf"/>
</dbReference>
<keyword evidence="1" id="KW-0378">Hydrolase</keyword>
<dbReference type="InterPro" id="IPR006379">
    <property type="entry name" value="HAD-SF_hydro_IIB"/>
</dbReference>
<dbReference type="SUPFAM" id="SSF56784">
    <property type="entry name" value="HAD-like"/>
    <property type="match status" value="1"/>
</dbReference>
<dbReference type="Pfam" id="PF08282">
    <property type="entry name" value="Hydrolase_3"/>
    <property type="match status" value="1"/>
</dbReference>
<dbReference type="PANTHER" id="PTHR10000">
    <property type="entry name" value="PHOSPHOSERINE PHOSPHATASE"/>
    <property type="match status" value="1"/>
</dbReference>
<dbReference type="AlphaFoldDB" id="A0A410QB23"/>
<gene>
    <name evidence="1" type="ORF">EQM13_06175</name>
</gene>
<dbReference type="PANTHER" id="PTHR10000:SF8">
    <property type="entry name" value="HAD SUPERFAMILY HYDROLASE-LIKE, TYPE 3"/>
    <property type="match status" value="1"/>
</dbReference>
<proteinExistence type="predicted"/>
<dbReference type="NCBIfam" id="TIGR00099">
    <property type="entry name" value="Cof-subfamily"/>
    <property type="match status" value="1"/>
</dbReference>
<accession>A0A410QB23</accession>
<dbReference type="GO" id="GO:0016791">
    <property type="term" value="F:phosphatase activity"/>
    <property type="evidence" value="ECO:0007669"/>
    <property type="project" value="TreeGrafter"/>
</dbReference>
<dbReference type="InterPro" id="IPR023214">
    <property type="entry name" value="HAD_sf"/>
</dbReference>
<name>A0A410QB23_9FIRM</name>
<reference evidence="2" key="1">
    <citation type="submission" date="2019-01" db="EMBL/GenBank/DDBJ databases">
        <title>Draft genomes of a novel of Sporanaerobacter strains.</title>
        <authorList>
            <person name="Ma S."/>
        </authorList>
    </citation>
    <scope>NUCLEOTIDE SEQUENCE [LARGE SCALE GENOMIC DNA]</scope>
    <source>
        <strain evidence="2">NJN-17</strain>
    </source>
</reference>
<dbReference type="Gene3D" id="3.40.50.1000">
    <property type="entry name" value="HAD superfamily/HAD-like"/>
    <property type="match status" value="1"/>
</dbReference>
<dbReference type="Proteomes" id="UP000287969">
    <property type="component" value="Chromosome"/>
</dbReference>
<dbReference type="GO" id="GO:0000287">
    <property type="term" value="F:magnesium ion binding"/>
    <property type="evidence" value="ECO:0007669"/>
    <property type="project" value="TreeGrafter"/>
</dbReference>
<dbReference type="EMBL" id="CP035282">
    <property type="protein sequence ID" value="QAT61201.1"/>
    <property type="molecule type" value="Genomic_DNA"/>
</dbReference>
<organism evidence="1 2">
    <name type="scientific">Acidilutibacter cellobiosedens</name>
    <dbReference type="NCBI Taxonomy" id="2507161"/>
    <lineage>
        <taxon>Bacteria</taxon>
        <taxon>Bacillati</taxon>
        <taxon>Bacillota</taxon>
        <taxon>Tissierellia</taxon>
        <taxon>Tissierellales</taxon>
        <taxon>Acidilutibacteraceae</taxon>
        <taxon>Acidilutibacter</taxon>
    </lineage>
</organism>
<keyword evidence="2" id="KW-1185">Reference proteome</keyword>
<dbReference type="NCBIfam" id="TIGR01484">
    <property type="entry name" value="HAD-SF-IIB"/>
    <property type="match status" value="1"/>
</dbReference>
<dbReference type="InterPro" id="IPR000150">
    <property type="entry name" value="Cof"/>
</dbReference>
<dbReference type="GO" id="GO:0005829">
    <property type="term" value="C:cytosol"/>
    <property type="evidence" value="ECO:0007669"/>
    <property type="project" value="TreeGrafter"/>
</dbReference>